<dbReference type="AlphaFoldDB" id="X1G7Q8"/>
<accession>X1G7Q8</accession>
<sequence>MPRKAYKSVVIPEILYKKIIAHVEQSEGRYITISEVVREAVWNFLKAS</sequence>
<reference evidence="1" key="1">
    <citation type="journal article" date="2014" name="Front. Microbiol.">
        <title>High frequency of phylogenetically diverse reductive dehalogenase-homologous genes in deep subseafloor sedimentary metagenomes.</title>
        <authorList>
            <person name="Kawai M."/>
            <person name="Futagami T."/>
            <person name="Toyoda A."/>
            <person name="Takaki Y."/>
            <person name="Nishi S."/>
            <person name="Hori S."/>
            <person name="Arai W."/>
            <person name="Tsubouchi T."/>
            <person name="Morono Y."/>
            <person name="Uchiyama I."/>
            <person name="Ito T."/>
            <person name="Fujiyama A."/>
            <person name="Inagaki F."/>
            <person name="Takami H."/>
        </authorList>
    </citation>
    <scope>NUCLEOTIDE SEQUENCE</scope>
    <source>
        <strain evidence="1">Expedition CK06-06</strain>
    </source>
</reference>
<organism evidence="1">
    <name type="scientific">marine sediment metagenome</name>
    <dbReference type="NCBI Taxonomy" id="412755"/>
    <lineage>
        <taxon>unclassified sequences</taxon>
        <taxon>metagenomes</taxon>
        <taxon>ecological metagenomes</taxon>
    </lineage>
</organism>
<name>X1G7Q8_9ZZZZ</name>
<comment type="caution">
    <text evidence="1">The sequence shown here is derived from an EMBL/GenBank/DDBJ whole genome shotgun (WGS) entry which is preliminary data.</text>
</comment>
<gene>
    <name evidence="1" type="ORF">S03H2_22525</name>
</gene>
<dbReference type="EMBL" id="BARU01012143">
    <property type="protein sequence ID" value="GAH37574.1"/>
    <property type="molecule type" value="Genomic_DNA"/>
</dbReference>
<proteinExistence type="predicted"/>
<evidence type="ECO:0000313" key="1">
    <source>
        <dbReference type="EMBL" id="GAH37574.1"/>
    </source>
</evidence>
<protein>
    <submittedName>
        <fullName evidence="1">Uncharacterized protein</fullName>
    </submittedName>
</protein>